<comment type="caution">
    <text evidence="2">The sequence shown here is derived from an EMBL/GenBank/DDBJ whole genome shotgun (WGS) entry which is preliminary data.</text>
</comment>
<organism evidence="2 3">
    <name type="scientific">Ornithinimicrobium pekingense</name>
    <dbReference type="NCBI Taxonomy" id="384677"/>
    <lineage>
        <taxon>Bacteria</taxon>
        <taxon>Bacillati</taxon>
        <taxon>Actinomycetota</taxon>
        <taxon>Actinomycetes</taxon>
        <taxon>Micrococcales</taxon>
        <taxon>Ornithinimicrobiaceae</taxon>
        <taxon>Ornithinimicrobium</taxon>
    </lineage>
</organism>
<gene>
    <name evidence="2" type="ORF">GCM10011509_26500</name>
</gene>
<keyword evidence="3" id="KW-1185">Reference proteome</keyword>
<protein>
    <submittedName>
        <fullName evidence="2">Uncharacterized protein</fullName>
    </submittedName>
</protein>
<dbReference type="Proteomes" id="UP000662111">
    <property type="component" value="Unassembled WGS sequence"/>
</dbReference>
<reference evidence="3" key="1">
    <citation type="journal article" date="2019" name="Int. J. Syst. Evol. Microbiol.">
        <title>The Global Catalogue of Microorganisms (GCM) 10K type strain sequencing project: providing services to taxonomists for standard genome sequencing and annotation.</title>
        <authorList>
            <consortium name="The Broad Institute Genomics Platform"/>
            <consortium name="The Broad Institute Genome Sequencing Center for Infectious Disease"/>
            <person name="Wu L."/>
            <person name="Ma J."/>
        </authorList>
    </citation>
    <scope>NUCLEOTIDE SEQUENCE [LARGE SCALE GENOMIC DNA]</scope>
    <source>
        <strain evidence="3">CGMCC 1.5362</strain>
    </source>
</reference>
<evidence type="ECO:0000313" key="2">
    <source>
        <dbReference type="EMBL" id="GGK76618.1"/>
    </source>
</evidence>
<accession>A0ABQ2FBN4</accession>
<sequence length="120" mass="13355">MVQKQAHRQQARLRARQARAKVREEQAEKERRLARWGEAVVVALAERDAAVAECEQRAGRALRSLMAEGGMKTQEALAWCGSETLTGWEVHRLIRGVVDAAEGDYLDQGEHPHQDIGDAG</sequence>
<dbReference type="EMBL" id="BMLB01000006">
    <property type="protein sequence ID" value="GGK76618.1"/>
    <property type="molecule type" value="Genomic_DNA"/>
</dbReference>
<dbReference type="RefSeq" id="WP_156875782.1">
    <property type="nucleotide sequence ID" value="NZ_BMLB01000006.1"/>
</dbReference>
<feature type="coiled-coil region" evidence="1">
    <location>
        <begin position="8"/>
        <end position="35"/>
    </location>
</feature>
<evidence type="ECO:0000313" key="3">
    <source>
        <dbReference type="Proteomes" id="UP000662111"/>
    </source>
</evidence>
<keyword evidence="1" id="KW-0175">Coiled coil</keyword>
<evidence type="ECO:0000256" key="1">
    <source>
        <dbReference type="SAM" id="Coils"/>
    </source>
</evidence>
<name>A0ABQ2FBN4_9MICO</name>
<proteinExistence type="predicted"/>